<keyword evidence="4" id="KW-1185">Reference proteome</keyword>
<feature type="coiled-coil region" evidence="1">
    <location>
        <begin position="161"/>
        <end position="201"/>
    </location>
</feature>
<keyword evidence="1" id="KW-0175">Coiled coil</keyword>
<evidence type="ECO:0000256" key="1">
    <source>
        <dbReference type="SAM" id="Coils"/>
    </source>
</evidence>
<dbReference type="RefSeq" id="WP_013975292.1">
    <property type="nucleotide sequence ID" value="NZ_CP037939.1"/>
</dbReference>
<keyword evidence="2" id="KW-1133">Transmembrane helix</keyword>
<evidence type="ECO:0000313" key="3">
    <source>
        <dbReference type="EMBL" id="QBR47040.1"/>
    </source>
</evidence>
<dbReference type="EMBL" id="CP037939">
    <property type="protein sequence ID" value="QBR47040.1"/>
    <property type="molecule type" value="Genomic_DNA"/>
</dbReference>
<sequence length="254" mass="27975">MKDLNLNDLPKNDLMALLTTAYQYLSDEKKAEDQIATINRRIHQALQAPIGFQGVFRWGVPVGAFVITMVVISSILGPIIGFVVGAVAAYFAYGYSSGKKDKILSKEKISKYQQLASKAQSELTVYQESGEFNDSLVFLPRECTNIYAVAALYNILLTGRADTWKEAINKYDLEKNNAEIKANQKAMIQNQKSQIQAAEASNILLNNVQTSIAAQTGVIMAQMAQIDNMNRSINSVGQSASSIANNISNIRNRK</sequence>
<dbReference type="Proteomes" id="UP000295756">
    <property type="component" value="Chromosome"/>
</dbReference>
<proteinExistence type="predicted"/>
<evidence type="ECO:0000256" key="2">
    <source>
        <dbReference type="SAM" id="Phobius"/>
    </source>
</evidence>
<keyword evidence="2" id="KW-0472">Membrane</keyword>
<evidence type="ECO:0000313" key="4">
    <source>
        <dbReference type="Proteomes" id="UP000295756"/>
    </source>
</evidence>
<keyword evidence="2" id="KW-0812">Transmembrane</keyword>
<reference evidence="3 4" key="1">
    <citation type="submission" date="2019-03" db="EMBL/GenBank/DDBJ databases">
        <title>Complete Genome Sequence of Leuconostoc kimchii strain NKJ218 Isolated from Homemade Kimchi.</title>
        <authorList>
            <person name="Jung J.Y."/>
            <person name="Jin H.M."/>
            <person name="Jung J.-W."/>
            <person name="Lee S.-Y."/>
            <person name="Ryu B.-G."/>
            <person name="Han S.-S."/>
            <person name="Kang H.K."/>
            <person name="Choi H.W."/>
            <person name="Chung E.J."/>
            <person name="Choi K.-M."/>
        </authorList>
    </citation>
    <scope>NUCLEOTIDE SEQUENCE [LARGE SCALE GENOMIC DNA]</scope>
    <source>
        <strain evidence="3 4">NKJ218</strain>
    </source>
</reference>
<feature type="transmembrane region" description="Helical" evidence="2">
    <location>
        <begin position="62"/>
        <end position="93"/>
    </location>
</feature>
<name>A0ABX5SI68_9LACO</name>
<gene>
    <name evidence="3" type="ORF">EW139_02465</name>
</gene>
<protein>
    <submittedName>
        <fullName evidence="3">Uncharacterized protein</fullName>
    </submittedName>
</protein>
<organism evidence="3 4">
    <name type="scientific">Leuconostoc kimchii</name>
    <dbReference type="NCBI Taxonomy" id="136609"/>
    <lineage>
        <taxon>Bacteria</taxon>
        <taxon>Bacillati</taxon>
        <taxon>Bacillota</taxon>
        <taxon>Bacilli</taxon>
        <taxon>Lactobacillales</taxon>
        <taxon>Lactobacillaceae</taxon>
        <taxon>Leuconostoc</taxon>
    </lineage>
</organism>
<accession>A0ABX5SI68</accession>